<dbReference type="EMBL" id="CP081966">
    <property type="protein sequence ID" value="QZP24528.1"/>
    <property type="molecule type" value="Genomic_DNA"/>
</dbReference>
<evidence type="ECO:0008006" key="3">
    <source>
        <dbReference type="Google" id="ProtNLM"/>
    </source>
</evidence>
<evidence type="ECO:0000313" key="2">
    <source>
        <dbReference type="Proteomes" id="UP000825591"/>
    </source>
</evidence>
<keyword evidence="2" id="KW-1185">Reference proteome</keyword>
<dbReference type="Proteomes" id="UP000825591">
    <property type="component" value="Chromosome"/>
</dbReference>
<reference evidence="1 2" key="1">
    <citation type="submission" date="2021-08" db="EMBL/GenBank/DDBJ databases">
        <title>Bactericidal Effect of Pseudomonas oryziphila sp. nov., a novel Pseudomonas Species Against Xanthomonas oryzae Reduces Disease Severity of Bacterial Leaf Streak of Rice.</title>
        <authorList>
            <person name="Yang R."/>
            <person name="Li S."/>
            <person name="Li Y."/>
            <person name="Yan Y."/>
            <person name="Fang Y."/>
            <person name="Zou L."/>
            <person name="Chen G."/>
        </authorList>
    </citation>
    <scope>NUCLEOTIDE SEQUENCE [LARGE SCALE GENOMIC DNA]</scope>
    <source>
        <strain evidence="1 2">DSM 17497</strain>
    </source>
</reference>
<protein>
    <recommendedName>
        <fullName evidence="3">Ribosome modulation factor</fullName>
    </recommendedName>
</protein>
<dbReference type="RefSeq" id="WP_036986229.1">
    <property type="nucleotide sequence ID" value="NZ_CP081966.1"/>
</dbReference>
<sequence length="66" mass="7567">MFPRKPKQIHPLPYYQGRTARAANRCRLAQPYPEMTIESAWWLAGWHDCDMEPSDEPKKPALAAAA</sequence>
<accession>A0ABX9ATX4</accession>
<proteinExistence type="predicted"/>
<organism evidence="1 2">
    <name type="scientific">Pseudomonas mosselii</name>
    <dbReference type="NCBI Taxonomy" id="78327"/>
    <lineage>
        <taxon>Bacteria</taxon>
        <taxon>Pseudomonadati</taxon>
        <taxon>Pseudomonadota</taxon>
        <taxon>Gammaproteobacteria</taxon>
        <taxon>Pseudomonadales</taxon>
        <taxon>Pseudomonadaceae</taxon>
        <taxon>Pseudomonas</taxon>
    </lineage>
</organism>
<evidence type="ECO:0000313" key="1">
    <source>
        <dbReference type="EMBL" id="QZP24528.1"/>
    </source>
</evidence>
<name>A0ABX9ATX4_9PSED</name>
<gene>
    <name evidence="1" type="ORF">K5H97_16975</name>
</gene>